<dbReference type="STRING" id="1798375.A2773_06465"/>
<dbReference type="EMBL" id="MFJE01000022">
    <property type="protein sequence ID" value="OGG14237.1"/>
    <property type="molecule type" value="Genomic_DNA"/>
</dbReference>
<proteinExistence type="predicted"/>
<sequence>MKKLTLIIAVLIFLQLGLLIHPQSIEAAKKRIRSTGGGVRVTTGNYSKVSIYPSRLGTIITFFNLDKVSKVSYVLSYTGSGKPQGIVGSFVPSVPSDSRELLFGTCSSGACVYHEGVTTARLTINFTLKSGGVYTKRYILKVHK</sequence>
<reference evidence="1 2" key="1">
    <citation type="journal article" date="2016" name="Nat. Commun.">
        <title>Thousands of microbial genomes shed light on interconnected biogeochemical processes in an aquifer system.</title>
        <authorList>
            <person name="Anantharaman K."/>
            <person name="Brown C.T."/>
            <person name="Hug L.A."/>
            <person name="Sharon I."/>
            <person name="Castelle C.J."/>
            <person name="Probst A.J."/>
            <person name="Thomas B.C."/>
            <person name="Singh A."/>
            <person name="Wilkins M.J."/>
            <person name="Karaoz U."/>
            <person name="Brodie E.L."/>
            <person name="Williams K.H."/>
            <person name="Hubbard S.S."/>
            <person name="Banfield J.F."/>
        </authorList>
    </citation>
    <scope>NUCLEOTIDE SEQUENCE [LARGE SCALE GENOMIC DNA]</scope>
</reference>
<protein>
    <submittedName>
        <fullName evidence="1">Uncharacterized protein</fullName>
    </submittedName>
</protein>
<dbReference type="Proteomes" id="UP000177383">
    <property type="component" value="Unassembled WGS sequence"/>
</dbReference>
<comment type="caution">
    <text evidence="1">The sequence shown here is derived from an EMBL/GenBank/DDBJ whole genome shotgun (WGS) entry which is preliminary data.</text>
</comment>
<dbReference type="AlphaFoldDB" id="A0A1F5ZQ52"/>
<accession>A0A1F5ZQ52</accession>
<name>A0A1F5ZQ52_9BACT</name>
<gene>
    <name evidence="1" type="ORF">A2773_06465</name>
</gene>
<evidence type="ECO:0000313" key="1">
    <source>
        <dbReference type="EMBL" id="OGG14237.1"/>
    </source>
</evidence>
<organism evidence="1 2">
    <name type="scientific">Candidatus Gottesmanbacteria bacterium RIFCSPHIGHO2_01_FULL_39_10</name>
    <dbReference type="NCBI Taxonomy" id="1798375"/>
    <lineage>
        <taxon>Bacteria</taxon>
        <taxon>Candidatus Gottesmaniibacteriota</taxon>
    </lineage>
</organism>
<evidence type="ECO:0000313" key="2">
    <source>
        <dbReference type="Proteomes" id="UP000177383"/>
    </source>
</evidence>